<comment type="similarity">
    <text evidence="1 8">Belongs to the CoaE family.</text>
</comment>
<dbReference type="GO" id="GO:0004140">
    <property type="term" value="F:dephospho-CoA kinase activity"/>
    <property type="evidence" value="ECO:0007669"/>
    <property type="project" value="UniProtKB-UniRule"/>
</dbReference>
<dbReference type="GO" id="GO:0015937">
    <property type="term" value="P:coenzyme A biosynthetic process"/>
    <property type="evidence" value="ECO:0007669"/>
    <property type="project" value="UniProtKB-UniRule"/>
</dbReference>
<keyword evidence="7 8" id="KW-0173">Coenzyme A biosynthesis</keyword>
<evidence type="ECO:0000256" key="8">
    <source>
        <dbReference type="HAMAP-Rule" id="MF_00376"/>
    </source>
</evidence>
<comment type="catalytic activity">
    <reaction evidence="8">
        <text>3'-dephospho-CoA + ATP = ADP + CoA + H(+)</text>
        <dbReference type="Rhea" id="RHEA:18245"/>
        <dbReference type="ChEBI" id="CHEBI:15378"/>
        <dbReference type="ChEBI" id="CHEBI:30616"/>
        <dbReference type="ChEBI" id="CHEBI:57287"/>
        <dbReference type="ChEBI" id="CHEBI:57328"/>
        <dbReference type="ChEBI" id="CHEBI:456216"/>
        <dbReference type="EC" id="2.7.1.24"/>
    </reaction>
</comment>
<name>L7W0S7_9BACT</name>
<dbReference type="Gene3D" id="3.40.50.300">
    <property type="entry name" value="P-loop containing nucleotide triphosphate hydrolases"/>
    <property type="match status" value="1"/>
</dbReference>
<dbReference type="CDD" id="cd02022">
    <property type="entry name" value="DPCK"/>
    <property type="match status" value="1"/>
</dbReference>
<protein>
    <recommendedName>
        <fullName evidence="8 9">Dephospho-CoA kinase</fullName>
        <ecNumber evidence="8 9">2.7.1.24</ecNumber>
    </recommendedName>
    <alternativeName>
        <fullName evidence="8">Dephosphocoenzyme A kinase</fullName>
    </alternativeName>
</protein>
<comment type="subcellular location">
    <subcellularLocation>
        <location evidence="8">Cytoplasm</location>
    </subcellularLocation>
</comment>
<evidence type="ECO:0000256" key="4">
    <source>
        <dbReference type="ARBA" id="ARBA00022741"/>
    </source>
</evidence>
<keyword evidence="4 8" id="KW-0547">Nucleotide-binding</keyword>
<organism evidence="10">
    <name type="scientific">uncultured bacterium A1Q1_fos_160</name>
    <dbReference type="NCBI Taxonomy" id="1256550"/>
    <lineage>
        <taxon>Bacteria</taxon>
        <taxon>environmental samples</taxon>
    </lineage>
</organism>
<dbReference type="NCBIfam" id="TIGR00152">
    <property type="entry name" value="dephospho-CoA kinase"/>
    <property type="match status" value="1"/>
</dbReference>
<evidence type="ECO:0000256" key="3">
    <source>
        <dbReference type="ARBA" id="ARBA00022679"/>
    </source>
</evidence>
<dbReference type="EC" id="2.7.1.24" evidence="8 9"/>
<evidence type="ECO:0000256" key="7">
    <source>
        <dbReference type="ARBA" id="ARBA00022993"/>
    </source>
</evidence>
<proteinExistence type="inferred from homology"/>
<accession>L7W0S7</accession>
<evidence type="ECO:0000256" key="1">
    <source>
        <dbReference type="ARBA" id="ARBA00009018"/>
    </source>
</evidence>
<dbReference type="PANTHER" id="PTHR10695">
    <property type="entry name" value="DEPHOSPHO-COA KINASE-RELATED"/>
    <property type="match status" value="1"/>
</dbReference>
<comment type="function">
    <text evidence="8">Catalyzes the phosphorylation of the 3'-hydroxyl group of dephosphocoenzyme A to form coenzyme A.</text>
</comment>
<keyword evidence="6 8" id="KW-0067">ATP-binding</keyword>
<dbReference type="PROSITE" id="PS51219">
    <property type="entry name" value="DPCK"/>
    <property type="match status" value="1"/>
</dbReference>
<dbReference type="PANTHER" id="PTHR10695:SF46">
    <property type="entry name" value="BIFUNCTIONAL COENZYME A SYNTHASE-RELATED"/>
    <property type="match status" value="1"/>
</dbReference>
<dbReference type="SUPFAM" id="SSF52540">
    <property type="entry name" value="P-loop containing nucleoside triphosphate hydrolases"/>
    <property type="match status" value="1"/>
</dbReference>
<evidence type="ECO:0000256" key="5">
    <source>
        <dbReference type="ARBA" id="ARBA00022777"/>
    </source>
</evidence>
<dbReference type="Pfam" id="PF01121">
    <property type="entry name" value="CoaE"/>
    <property type="match status" value="1"/>
</dbReference>
<keyword evidence="5 8" id="KW-0418">Kinase</keyword>
<dbReference type="FunFam" id="3.40.50.300:FF:000991">
    <property type="entry name" value="Dephospho-CoA kinase"/>
    <property type="match status" value="1"/>
</dbReference>
<dbReference type="NCBIfam" id="NF002879">
    <property type="entry name" value="PRK03333.1"/>
    <property type="match status" value="1"/>
</dbReference>
<dbReference type="GO" id="GO:0005524">
    <property type="term" value="F:ATP binding"/>
    <property type="evidence" value="ECO:0007669"/>
    <property type="project" value="UniProtKB-UniRule"/>
</dbReference>
<reference evidence="10" key="1">
    <citation type="submission" date="2012-09" db="EMBL/GenBank/DDBJ databases">
        <title>Metagenomic Characterization of a Microbial Community in Wastewater Detects High Levels of Antibiotic Resistance.</title>
        <authorList>
            <person name="Abrams M."/>
            <person name="Caldwell A."/>
            <person name="Vandaei E."/>
            <person name="Lee W."/>
            <person name="Perrott J."/>
            <person name="Khan S.Y."/>
            <person name="Ta J."/>
            <person name="Romero D."/>
            <person name="Nguyen V."/>
            <person name="Pourmand N."/>
            <person name="Ouverney C.C."/>
        </authorList>
    </citation>
    <scope>NUCLEOTIDE SEQUENCE</scope>
</reference>
<dbReference type="GO" id="GO:0005737">
    <property type="term" value="C:cytoplasm"/>
    <property type="evidence" value="ECO:0007669"/>
    <property type="project" value="UniProtKB-SubCell"/>
</dbReference>
<sequence length="196" mass="20864">MRRVGLTGGIGSGKSTVAQMFADLGASVVDADAIAREVVARGTEGLAELVEQFGAQILTDDGDLDRAALAAVVFSDPLARERLNAVTHPRIARRTAELIAAIPQDAVLVHDVPLLVELGMQGAYDVVVVVDAPDDVRIRRLVQRGLDEDDARARIAAQASRDERLAVADVVIENAGDLDDLRRQVTAAWPQVSGQL</sequence>
<dbReference type="InterPro" id="IPR001977">
    <property type="entry name" value="Depp_CoAkinase"/>
</dbReference>
<evidence type="ECO:0000256" key="2">
    <source>
        <dbReference type="ARBA" id="ARBA00022490"/>
    </source>
</evidence>
<dbReference type="AlphaFoldDB" id="L7W0S7"/>
<dbReference type="EMBL" id="JX649892">
    <property type="protein sequence ID" value="AGC72120.1"/>
    <property type="molecule type" value="Genomic_DNA"/>
</dbReference>
<feature type="binding site" evidence="8">
    <location>
        <begin position="11"/>
        <end position="16"/>
    </location>
    <ligand>
        <name>ATP</name>
        <dbReference type="ChEBI" id="CHEBI:30616"/>
    </ligand>
</feature>
<gene>
    <name evidence="8" type="primary">coaE</name>
</gene>
<dbReference type="InterPro" id="IPR027417">
    <property type="entry name" value="P-loop_NTPase"/>
</dbReference>
<comment type="pathway">
    <text evidence="8">Cofactor biosynthesis; coenzyme A biosynthesis; CoA from (R)-pantothenate: step 5/5.</text>
</comment>
<evidence type="ECO:0000256" key="9">
    <source>
        <dbReference type="NCBIfam" id="TIGR00152"/>
    </source>
</evidence>
<keyword evidence="3 8" id="KW-0808">Transferase</keyword>
<evidence type="ECO:0000256" key="6">
    <source>
        <dbReference type="ARBA" id="ARBA00022840"/>
    </source>
</evidence>
<keyword evidence="2 8" id="KW-0963">Cytoplasm</keyword>
<dbReference type="UniPathway" id="UPA00241">
    <property type="reaction ID" value="UER00356"/>
</dbReference>
<dbReference type="HAMAP" id="MF_00376">
    <property type="entry name" value="Dephospho_CoA_kinase"/>
    <property type="match status" value="1"/>
</dbReference>
<evidence type="ECO:0000313" key="10">
    <source>
        <dbReference type="EMBL" id="AGC72120.1"/>
    </source>
</evidence>